<protein>
    <submittedName>
        <fullName evidence="2">Transketolase family protein</fullName>
    </submittedName>
</protein>
<dbReference type="Proteomes" id="UP001500751">
    <property type="component" value="Unassembled WGS sequence"/>
</dbReference>
<dbReference type="Pfam" id="PF02780">
    <property type="entry name" value="Transketolase_C"/>
    <property type="match status" value="1"/>
</dbReference>
<dbReference type="RefSeq" id="WP_344666915.1">
    <property type="nucleotide sequence ID" value="NZ_BAAAQN010000020.1"/>
</dbReference>
<accession>A0ABP5FYT3</accession>
<dbReference type="InterPro" id="IPR005475">
    <property type="entry name" value="Transketolase-like_Pyr-bd"/>
</dbReference>
<dbReference type="SUPFAM" id="SSF52922">
    <property type="entry name" value="TK C-terminal domain-like"/>
    <property type="match status" value="1"/>
</dbReference>
<dbReference type="CDD" id="cd07033">
    <property type="entry name" value="TPP_PYR_DXS_TK_like"/>
    <property type="match status" value="1"/>
</dbReference>
<keyword evidence="3" id="KW-1185">Reference proteome</keyword>
<dbReference type="PANTHER" id="PTHR43825">
    <property type="entry name" value="PYRUVATE DEHYDROGENASE E1 COMPONENT"/>
    <property type="match status" value="1"/>
</dbReference>
<gene>
    <name evidence="2" type="ORF">GCM10009839_37530</name>
</gene>
<dbReference type="InterPro" id="IPR009014">
    <property type="entry name" value="Transketo_C/PFOR_II"/>
</dbReference>
<dbReference type="EMBL" id="BAAAQN010000020">
    <property type="protein sequence ID" value="GAA2033598.1"/>
    <property type="molecule type" value="Genomic_DNA"/>
</dbReference>
<comment type="caution">
    <text evidence="2">The sequence shown here is derived from an EMBL/GenBank/DDBJ whole genome shotgun (WGS) entry which is preliminary data.</text>
</comment>
<dbReference type="SUPFAM" id="SSF52518">
    <property type="entry name" value="Thiamin diphosphate-binding fold (THDP-binding)"/>
    <property type="match status" value="1"/>
</dbReference>
<dbReference type="InterPro" id="IPR033248">
    <property type="entry name" value="Transketolase_C"/>
</dbReference>
<organism evidence="2 3">
    <name type="scientific">Catenulispora yoronensis</name>
    <dbReference type="NCBI Taxonomy" id="450799"/>
    <lineage>
        <taxon>Bacteria</taxon>
        <taxon>Bacillati</taxon>
        <taxon>Actinomycetota</taxon>
        <taxon>Actinomycetes</taxon>
        <taxon>Catenulisporales</taxon>
        <taxon>Catenulisporaceae</taxon>
        <taxon>Catenulispora</taxon>
    </lineage>
</organism>
<dbReference type="InterPro" id="IPR029061">
    <property type="entry name" value="THDP-binding"/>
</dbReference>
<dbReference type="SMART" id="SM00861">
    <property type="entry name" value="Transket_pyr"/>
    <property type="match status" value="1"/>
</dbReference>
<dbReference type="InterPro" id="IPR051157">
    <property type="entry name" value="PDH/Transketolase"/>
</dbReference>
<evidence type="ECO:0000259" key="1">
    <source>
        <dbReference type="SMART" id="SM00861"/>
    </source>
</evidence>
<feature type="domain" description="Transketolase-like pyrimidine-binding" evidence="1">
    <location>
        <begin position="4"/>
        <end position="169"/>
    </location>
</feature>
<reference evidence="3" key="1">
    <citation type="journal article" date="2019" name="Int. J. Syst. Evol. Microbiol.">
        <title>The Global Catalogue of Microorganisms (GCM) 10K type strain sequencing project: providing services to taxonomists for standard genome sequencing and annotation.</title>
        <authorList>
            <consortium name="The Broad Institute Genomics Platform"/>
            <consortium name="The Broad Institute Genome Sequencing Center for Infectious Disease"/>
            <person name="Wu L."/>
            <person name="Ma J."/>
        </authorList>
    </citation>
    <scope>NUCLEOTIDE SEQUENCE [LARGE SCALE GENOMIC DNA]</scope>
    <source>
        <strain evidence="3">JCM 16014</strain>
    </source>
</reference>
<evidence type="ECO:0000313" key="3">
    <source>
        <dbReference type="Proteomes" id="UP001500751"/>
    </source>
</evidence>
<dbReference type="Pfam" id="PF02779">
    <property type="entry name" value="Transket_pyr"/>
    <property type="match status" value="1"/>
</dbReference>
<dbReference type="Gene3D" id="3.40.50.920">
    <property type="match status" value="1"/>
</dbReference>
<dbReference type="PANTHER" id="PTHR43825:SF1">
    <property type="entry name" value="TRANSKETOLASE-LIKE PYRIMIDINE-BINDING DOMAIN-CONTAINING PROTEIN"/>
    <property type="match status" value="1"/>
</dbReference>
<dbReference type="Gene3D" id="3.40.50.970">
    <property type="match status" value="1"/>
</dbReference>
<evidence type="ECO:0000313" key="2">
    <source>
        <dbReference type="EMBL" id="GAA2033598.1"/>
    </source>
</evidence>
<sequence length="315" mass="33667">MTARATRDWFGEALVSAGAAHPRVAVVDCDLGSATKTGAFAEAFPDRYFQCGIAEANAIGVASGLAQEGMRPFVASFGHFLTGKFLEIFQSIGLNDTGVVLVGTHAGLAIGKDGPTQMGLRDLALMRTLPNMEILHPADGAETRQMVDYLAARERPAYLRLCRQPLAEVHDRPFRFVAGRPDIVRAGADIAVVTMGGMVRVVLDALPPLAEQGIRPSVVSLSSLPVDPDALRRVCGAHRTVFVVEDHYVTGGIADEVARALLELPHPPRFVGHGVRDYGQAAAPDELYARYRLDSRSIGEQIHALAAEIPVGALS</sequence>
<name>A0ABP5FYT3_9ACTN</name>
<proteinExistence type="predicted"/>